<evidence type="ECO:0000256" key="1">
    <source>
        <dbReference type="SAM" id="Phobius"/>
    </source>
</evidence>
<accession>A0A1G7KGA4</accession>
<protein>
    <submittedName>
        <fullName evidence="2">Uncharacterized protein</fullName>
    </submittedName>
</protein>
<evidence type="ECO:0000313" key="3">
    <source>
        <dbReference type="Proteomes" id="UP000199623"/>
    </source>
</evidence>
<keyword evidence="1" id="KW-1133">Transmembrane helix</keyword>
<feature type="transmembrane region" description="Helical" evidence="1">
    <location>
        <begin position="41"/>
        <end position="65"/>
    </location>
</feature>
<name>A0A1G7KGA4_9PSEU</name>
<dbReference type="AlphaFoldDB" id="A0A1G7KGA4"/>
<dbReference type="Proteomes" id="UP000199623">
    <property type="component" value="Unassembled WGS sequence"/>
</dbReference>
<evidence type="ECO:0000313" key="2">
    <source>
        <dbReference type="EMBL" id="SDF36156.1"/>
    </source>
</evidence>
<gene>
    <name evidence="2" type="ORF">SAMN05216553_101262</name>
</gene>
<keyword evidence="1" id="KW-0472">Membrane</keyword>
<dbReference type="STRING" id="200378.SAMN05216553_101262"/>
<proteinExistence type="predicted"/>
<reference evidence="3" key="1">
    <citation type="submission" date="2016-10" db="EMBL/GenBank/DDBJ databases">
        <authorList>
            <person name="Varghese N."/>
            <person name="Submissions S."/>
        </authorList>
    </citation>
    <scope>NUCLEOTIDE SEQUENCE [LARGE SCALE GENOMIC DNA]</scope>
    <source>
        <strain evidence="3">CGMCC 4.3506</strain>
    </source>
</reference>
<keyword evidence="1" id="KW-0812">Transmembrane</keyword>
<organism evidence="2 3">
    <name type="scientific">Lentzea fradiae</name>
    <dbReference type="NCBI Taxonomy" id="200378"/>
    <lineage>
        <taxon>Bacteria</taxon>
        <taxon>Bacillati</taxon>
        <taxon>Actinomycetota</taxon>
        <taxon>Actinomycetes</taxon>
        <taxon>Pseudonocardiales</taxon>
        <taxon>Pseudonocardiaceae</taxon>
        <taxon>Lentzea</taxon>
    </lineage>
</organism>
<sequence>MARHPRLPLVLMGALIGGLLLGRPYSLFRVIFRDTAASNDVGYAVAAFVLQSLGNIVIMVLVFLVLMHATGCRVRRWFAARPERIALVTGAGLLVASSFTLVYWDLRVRGRTGIIRYPMISW</sequence>
<dbReference type="EMBL" id="FNCC01000001">
    <property type="protein sequence ID" value="SDF36156.1"/>
    <property type="molecule type" value="Genomic_DNA"/>
</dbReference>
<feature type="transmembrane region" description="Helical" evidence="1">
    <location>
        <begin position="85"/>
        <end position="104"/>
    </location>
</feature>
<keyword evidence="3" id="KW-1185">Reference proteome</keyword>